<dbReference type="InterPro" id="IPR000209">
    <property type="entry name" value="Peptidase_S8/S53_dom"/>
</dbReference>
<keyword evidence="1 4" id="KW-0645">Protease</keyword>
<reference evidence="7 8" key="1">
    <citation type="submission" date="2014-02" db="EMBL/GenBank/DDBJ databases">
        <title>The genome sequence of the entomopathogenic fungus Metarhizium robertsii ARSEF 2575.</title>
        <authorList>
            <person name="Giuliano Garisto Donzelli B."/>
            <person name="Roe B.A."/>
            <person name="Macmil S.L."/>
            <person name="Krasnoff S.B."/>
            <person name="Gibson D.M."/>
        </authorList>
    </citation>
    <scope>NUCLEOTIDE SEQUENCE [LARGE SCALE GENOMIC DNA]</scope>
    <source>
        <strain evidence="7 8">ARSEF 2575</strain>
    </source>
</reference>
<comment type="similarity">
    <text evidence="4">Belongs to the peptidase S8 family.</text>
</comment>
<evidence type="ECO:0000256" key="4">
    <source>
        <dbReference type="PROSITE-ProRule" id="PRU01240"/>
    </source>
</evidence>
<feature type="region of interest" description="Disordered" evidence="5">
    <location>
        <begin position="333"/>
        <end position="362"/>
    </location>
</feature>
<feature type="compositionally biased region" description="Acidic residues" evidence="5">
    <location>
        <begin position="251"/>
        <end position="270"/>
    </location>
</feature>
<dbReference type="InterPro" id="IPR036770">
    <property type="entry name" value="Ankyrin_rpt-contain_sf"/>
</dbReference>
<dbReference type="Gene3D" id="1.25.40.20">
    <property type="entry name" value="Ankyrin repeat-containing domain"/>
    <property type="match status" value="1"/>
</dbReference>
<dbReference type="eggNOG" id="ENOG502R7UG">
    <property type="taxonomic scope" value="Eukaryota"/>
</dbReference>
<evidence type="ECO:0000313" key="8">
    <source>
        <dbReference type="Proteomes" id="UP000030151"/>
    </source>
</evidence>
<comment type="caution">
    <text evidence="7">The sequence shown here is derived from an EMBL/GenBank/DDBJ whole genome shotgun (WGS) entry which is preliminary data.</text>
</comment>
<feature type="compositionally biased region" description="Basic and acidic residues" evidence="5">
    <location>
        <begin position="272"/>
        <end position="283"/>
    </location>
</feature>
<feature type="compositionally biased region" description="Basic and acidic residues" evidence="5">
    <location>
        <begin position="333"/>
        <end position="354"/>
    </location>
</feature>
<organism evidence="7 8">
    <name type="scientific">Metarhizium robertsii</name>
    <dbReference type="NCBI Taxonomy" id="568076"/>
    <lineage>
        <taxon>Eukaryota</taxon>
        <taxon>Fungi</taxon>
        <taxon>Dikarya</taxon>
        <taxon>Ascomycota</taxon>
        <taxon>Pezizomycotina</taxon>
        <taxon>Sordariomycetes</taxon>
        <taxon>Hypocreomycetidae</taxon>
        <taxon>Hypocreales</taxon>
        <taxon>Clavicipitaceae</taxon>
        <taxon>Metarhizium</taxon>
    </lineage>
</organism>
<dbReference type="AlphaFoldDB" id="A0A0A1UVL8"/>
<dbReference type="Pfam" id="PF00082">
    <property type="entry name" value="Peptidase_S8"/>
    <property type="match status" value="1"/>
</dbReference>
<dbReference type="InterPro" id="IPR015500">
    <property type="entry name" value="Peptidase_S8_subtilisin-rel"/>
</dbReference>
<protein>
    <submittedName>
        <fullName evidence="7">Peptidase S8 family protein</fullName>
    </submittedName>
</protein>
<feature type="compositionally biased region" description="Basic and acidic residues" evidence="5">
    <location>
        <begin position="7"/>
        <end position="20"/>
    </location>
</feature>
<evidence type="ECO:0000256" key="1">
    <source>
        <dbReference type="ARBA" id="ARBA00022670"/>
    </source>
</evidence>
<dbReference type="SUPFAM" id="SSF48403">
    <property type="entry name" value="Ankyrin repeat"/>
    <property type="match status" value="1"/>
</dbReference>
<dbReference type="SUPFAM" id="SSF52743">
    <property type="entry name" value="Subtilisin-like"/>
    <property type="match status" value="1"/>
</dbReference>
<feature type="active site" description="Charge relay system" evidence="4">
    <location>
        <position position="764"/>
    </location>
</feature>
<dbReference type="PROSITE" id="PS51892">
    <property type="entry name" value="SUBTILASE"/>
    <property type="match status" value="1"/>
</dbReference>
<keyword evidence="2 4" id="KW-0378">Hydrolase</keyword>
<evidence type="ECO:0000256" key="2">
    <source>
        <dbReference type="ARBA" id="ARBA00022801"/>
    </source>
</evidence>
<gene>
    <name evidence="7" type="ORF">X797_004718</name>
</gene>
<dbReference type="PRINTS" id="PR00723">
    <property type="entry name" value="SUBTILISIN"/>
</dbReference>
<dbReference type="HOGENOM" id="CLU_006016_3_1_1"/>
<dbReference type="OrthoDB" id="4936624at2759"/>
<accession>A0A0A1UVL8</accession>
<feature type="region of interest" description="Disordered" evidence="5">
    <location>
        <begin position="251"/>
        <end position="283"/>
    </location>
</feature>
<dbReference type="InterPro" id="IPR036852">
    <property type="entry name" value="Peptidase_S8/S53_dom_sf"/>
</dbReference>
<proteinExistence type="inferred from homology"/>
<dbReference type="Gene3D" id="3.40.50.200">
    <property type="entry name" value="Peptidase S8/S53 domain"/>
    <property type="match status" value="1"/>
</dbReference>
<feature type="domain" description="Peptidase S8/S53" evidence="6">
    <location>
        <begin position="758"/>
        <end position="976"/>
    </location>
</feature>
<dbReference type="CDD" id="cd07491">
    <property type="entry name" value="Peptidases_S8_7"/>
    <property type="match status" value="1"/>
</dbReference>
<evidence type="ECO:0000313" key="7">
    <source>
        <dbReference type="EMBL" id="EXV01884.1"/>
    </source>
</evidence>
<feature type="active site" description="Charge relay system" evidence="4">
    <location>
        <position position="961"/>
    </location>
</feature>
<sequence length="1074" mass="121495">MSQSSSDKIKMEKHERGRTHDKSKKASSTKVAKGKKPGNTQRPQHTANEHDNQKEETLSEILSDALQKFPDTCTEACNPVKCERMSCKQRLHDFEVLFKTKLKDMTQRAQEKQDNTLHLLVKDKGWKSEHTTPPKRLFDWMLQQREHDVLLQQRDPRGFTPVHNALYDHVHDFIDVLLKADRLSTISILRQDFAGSNCIHLATQHASPHLSTMIHKCKGDNEIFMDGDKTEKGTPLHIAVQDVFIPVVDEVEEDDSDPEDQGLEDDDQDGLLDCHDNADHDSHHLDEDVDEFALDSDYESSSLSEYETDLELEEVKYRFENKEEREKRLVKILDDLDKEENTRPRPPPRTHDANPDNPQRMGAEDAVDDLAKENNSPSIPKVVMSQGLIDLPPDHSVRLLVEAYPKALIAKNSCKRTPYQEREHVLLSDDVVKRLVQQYAHKKGPRGDTMEIREARAKRTIIVQDPVARYIMSYCIRESKSRELTMQQLYKPGQERHIEFDLEGFPSPSVTHNYFDNLGKHLQFESILRYVALPVLSVEPPPSRNPRIKQVSPTETQYELHRNGRSDLVTVFDWLWSKGVREIVKIRVVDGDLPHADASIVEALYGFNVKMWDWKRVDLCSDVIYESSPVIKEVSVYSSGNNAVLMGWASEDGLGNREKFPCLEKINLFVQDGLEDDKRWQSNNRLCQKKITEHGLKGRDGHGGKEIEFKIIIDNDQGRSTTENIEPAPAWIKSTRQFATFLMNASREQGKDKQVAPVKIAIIDDGIDATLHDLQSKIAGGATFCPYPHSSELVNSYFVPRGKHGTLMAQLICDLCPGTELYIARLEELPLLSGSGRRVTARSAAKAVEWAVNCGVDIISMSWTIQTAAHDSEDMSSLETALNNAKAAKIHMFCSASDQGANTKEEYFPGDWKQCIRIGGATFTGEKLTWVDDKVDFWFPGRNVPFLSRDGKSVVYDSGSSIATAAASGLAGLLIYSARLIYSGTNEARNYPFHTQTAMAAAFRIMAKGMDGKFPRTDEVLNKLFKNKIQQATQKPPKSLDMETLEWSDSSKKALTDLLLHIQVGSPIEEVVLW</sequence>
<dbReference type="GO" id="GO:0006508">
    <property type="term" value="P:proteolysis"/>
    <property type="evidence" value="ECO:0007669"/>
    <property type="project" value="UniProtKB-KW"/>
</dbReference>
<evidence type="ECO:0000256" key="3">
    <source>
        <dbReference type="ARBA" id="ARBA00022825"/>
    </source>
</evidence>
<dbReference type="EMBL" id="JELW01000006">
    <property type="protein sequence ID" value="EXV01884.1"/>
    <property type="molecule type" value="Genomic_DNA"/>
</dbReference>
<evidence type="ECO:0000259" key="6">
    <source>
        <dbReference type="Pfam" id="PF00082"/>
    </source>
</evidence>
<name>A0A0A1UVL8_9HYPO</name>
<keyword evidence="3 4" id="KW-0720">Serine protease</keyword>
<evidence type="ECO:0000256" key="5">
    <source>
        <dbReference type="SAM" id="MobiDB-lite"/>
    </source>
</evidence>
<feature type="region of interest" description="Disordered" evidence="5">
    <location>
        <begin position="1"/>
        <end position="57"/>
    </location>
</feature>
<dbReference type="Proteomes" id="UP000030151">
    <property type="component" value="Unassembled WGS sequence"/>
</dbReference>
<feature type="active site" description="Charge relay system" evidence="4">
    <location>
        <position position="804"/>
    </location>
</feature>
<dbReference type="GO" id="GO:0004252">
    <property type="term" value="F:serine-type endopeptidase activity"/>
    <property type="evidence" value="ECO:0007669"/>
    <property type="project" value="UniProtKB-UniRule"/>
</dbReference>
<feature type="compositionally biased region" description="Basic residues" evidence="5">
    <location>
        <begin position="21"/>
        <end position="36"/>
    </location>
</feature>
<feature type="compositionally biased region" description="Basic and acidic residues" evidence="5">
    <location>
        <begin position="47"/>
        <end position="57"/>
    </location>
</feature>